<dbReference type="Gene3D" id="3.30.1180.10">
    <property type="match status" value="1"/>
</dbReference>
<protein>
    <submittedName>
        <fullName evidence="2">DegV family protein</fullName>
    </submittedName>
</protein>
<dbReference type="InterPro" id="IPR003797">
    <property type="entry name" value="DegV"/>
</dbReference>
<comment type="caution">
    <text evidence="2">The sequence shown here is derived from an EMBL/GenBank/DDBJ whole genome shotgun (WGS) entry which is preliminary data.</text>
</comment>
<dbReference type="EMBL" id="JBHSQV010000036">
    <property type="protein sequence ID" value="MFC5986317.1"/>
    <property type="molecule type" value="Genomic_DNA"/>
</dbReference>
<dbReference type="SUPFAM" id="SSF82549">
    <property type="entry name" value="DAK1/DegV-like"/>
    <property type="match status" value="1"/>
</dbReference>
<sequence>MAAVRIVTDSTADIPKEIREQLGIEMVPLKVHFGEETFLDSVTIEAEQFYTKLEQADQLPTTSQPSPVDFMDVYKRLIKEDPDAQIISIHLSSALSGTYQSAVLARNMLEIDEQITVWDSKSASYGFGLLVVAAAKAAQSGKTKDEVLEVIREIKGNMALYFLVDTLEYLQKGGRIGKAAAMLGSLLNIKPILSIDEEGEVASVDKVRGQKKAFARIVDMLKQQFGDQEIIVIEAHAKAENYADAFKALLEQHFAVRSVQYTTIGPVIGTHVGTGTLGVFICPATYAEYL</sequence>
<gene>
    <name evidence="2" type="ORF">ACFPXP_07695</name>
</gene>
<evidence type="ECO:0000313" key="2">
    <source>
        <dbReference type="EMBL" id="MFC5986317.1"/>
    </source>
</evidence>
<evidence type="ECO:0000313" key="3">
    <source>
        <dbReference type="Proteomes" id="UP001596250"/>
    </source>
</evidence>
<name>A0ABW1IMM0_9BACL</name>
<accession>A0ABW1IMM0</accession>
<dbReference type="NCBIfam" id="TIGR00762">
    <property type="entry name" value="DegV"/>
    <property type="match status" value="1"/>
</dbReference>
<dbReference type="Gene3D" id="3.40.50.10170">
    <property type="match status" value="1"/>
</dbReference>
<organism evidence="2 3">
    <name type="scientific">Marinicrinis lubricantis</name>
    <dbReference type="NCBI Taxonomy" id="2086470"/>
    <lineage>
        <taxon>Bacteria</taxon>
        <taxon>Bacillati</taxon>
        <taxon>Bacillota</taxon>
        <taxon>Bacilli</taxon>
        <taxon>Bacillales</taxon>
        <taxon>Paenibacillaceae</taxon>
    </lineage>
</organism>
<reference evidence="3" key="1">
    <citation type="journal article" date="2019" name="Int. J. Syst. Evol. Microbiol.">
        <title>The Global Catalogue of Microorganisms (GCM) 10K type strain sequencing project: providing services to taxonomists for standard genome sequencing and annotation.</title>
        <authorList>
            <consortium name="The Broad Institute Genomics Platform"/>
            <consortium name="The Broad Institute Genome Sequencing Center for Infectious Disease"/>
            <person name="Wu L."/>
            <person name="Ma J."/>
        </authorList>
    </citation>
    <scope>NUCLEOTIDE SEQUENCE [LARGE SCALE GENOMIC DNA]</scope>
    <source>
        <strain evidence="3">CCM 8749</strain>
    </source>
</reference>
<dbReference type="Proteomes" id="UP001596250">
    <property type="component" value="Unassembled WGS sequence"/>
</dbReference>
<dbReference type="Pfam" id="PF02645">
    <property type="entry name" value="DegV"/>
    <property type="match status" value="1"/>
</dbReference>
<dbReference type="RefSeq" id="WP_379893642.1">
    <property type="nucleotide sequence ID" value="NZ_CBCSCT010000001.1"/>
</dbReference>
<proteinExistence type="predicted"/>
<dbReference type="PANTHER" id="PTHR33434">
    <property type="entry name" value="DEGV DOMAIN-CONTAINING PROTEIN DR_1986-RELATED"/>
    <property type="match status" value="1"/>
</dbReference>
<keyword evidence="3" id="KW-1185">Reference proteome</keyword>
<dbReference type="InterPro" id="IPR050270">
    <property type="entry name" value="DegV_domain_contain"/>
</dbReference>
<dbReference type="PROSITE" id="PS51482">
    <property type="entry name" value="DEGV"/>
    <property type="match status" value="1"/>
</dbReference>
<dbReference type="PANTHER" id="PTHR33434:SF2">
    <property type="entry name" value="FATTY ACID-BINDING PROTEIN TM_1468"/>
    <property type="match status" value="1"/>
</dbReference>
<keyword evidence="1" id="KW-0446">Lipid-binding</keyword>
<evidence type="ECO:0000256" key="1">
    <source>
        <dbReference type="ARBA" id="ARBA00023121"/>
    </source>
</evidence>
<dbReference type="InterPro" id="IPR043168">
    <property type="entry name" value="DegV_C"/>
</dbReference>